<evidence type="ECO:0000313" key="7">
    <source>
        <dbReference type="Proteomes" id="UP000287651"/>
    </source>
</evidence>
<evidence type="ECO:0000256" key="4">
    <source>
        <dbReference type="ARBA" id="ARBA00022475"/>
    </source>
</evidence>
<evidence type="ECO:0000256" key="2">
    <source>
        <dbReference type="ARBA" id="ARBA00004236"/>
    </source>
</evidence>
<keyword evidence="5" id="KW-1133">Transmembrane helix</keyword>
<keyword evidence="5" id="KW-0812">Transmembrane</keyword>
<dbReference type="GO" id="GO:0006873">
    <property type="term" value="P:intracellular monoatomic ion homeostasis"/>
    <property type="evidence" value="ECO:0007669"/>
    <property type="project" value="InterPro"/>
</dbReference>
<comment type="caution">
    <text evidence="6">The sequence shown here is derived from an EMBL/GenBank/DDBJ whole genome shotgun (WGS) entry which is preliminary data.</text>
</comment>
<sequence length="90" mass="9860">MTTASVAAIKYAEEVPCFFTKGLAVSLSGISSTMVFLLLWSTLLHALVWRSLFPNDVAIAIANDGNGGTRLRETEKAAAAKRRYDLKRWA</sequence>
<dbReference type="GO" id="GO:0090332">
    <property type="term" value="P:stomatal closure"/>
    <property type="evidence" value="ECO:0007669"/>
    <property type="project" value="TreeGrafter"/>
</dbReference>
<protein>
    <submittedName>
        <fullName evidence="6">Uncharacterized protein</fullName>
    </submittedName>
</protein>
<evidence type="ECO:0000256" key="5">
    <source>
        <dbReference type="SAM" id="Phobius"/>
    </source>
</evidence>
<dbReference type="GO" id="GO:0008308">
    <property type="term" value="F:voltage-gated monoatomic anion channel activity"/>
    <property type="evidence" value="ECO:0007669"/>
    <property type="project" value="InterPro"/>
</dbReference>
<keyword evidence="5" id="KW-0472">Membrane</keyword>
<evidence type="ECO:0000256" key="3">
    <source>
        <dbReference type="ARBA" id="ARBA00022448"/>
    </source>
</evidence>
<gene>
    <name evidence="6" type="ORF">B296_00015852</name>
</gene>
<keyword evidence="3" id="KW-0813">Transport</keyword>
<evidence type="ECO:0000256" key="1">
    <source>
        <dbReference type="ARBA" id="ARBA00004127"/>
    </source>
</evidence>
<dbReference type="EMBL" id="AMZH03002847">
    <property type="protein sequence ID" value="RRT74209.1"/>
    <property type="molecule type" value="Genomic_DNA"/>
</dbReference>
<keyword evidence="4" id="KW-1003">Cell membrane</keyword>
<dbReference type="PANTHER" id="PTHR31269">
    <property type="entry name" value="S-TYPE ANION CHANNEL SLAH3"/>
    <property type="match status" value="1"/>
</dbReference>
<feature type="transmembrane region" description="Helical" evidence="5">
    <location>
        <begin position="23"/>
        <end position="44"/>
    </location>
</feature>
<evidence type="ECO:0000313" key="6">
    <source>
        <dbReference type="EMBL" id="RRT74209.1"/>
    </source>
</evidence>
<name>A0A427AD95_ENSVE</name>
<accession>A0A427AD95</accession>
<reference evidence="6 7" key="1">
    <citation type="journal article" date="2014" name="Agronomy (Basel)">
        <title>A Draft Genome Sequence for Ensete ventricosum, the Drought-Tolerant Tree Against Hunger.</title>
        <authorList>
            <person name="Harrison J."/>
            <person name="Moore K.A."/>
            <person name="Paszkiewicz K."/>
            <person name="Jones T."/>
            <person name="Grant M."/>
            <person name="Ambacheew D."/>
            <person name="Muzemil S."/>
            <person name="Studholme D.J."/>
        </authorList>
    </citation>
    <scope>NUCLEOTIDE SEQUENCE [LARGE SCALE GENOMIC DNA]</scope>
</reference>
<dbReference type="InterPro" id="IPR030183">
    <property type="entry name" value="SLAC/SLAH"/>
</dbReference>
<dbReference type="Proteomes" id="UP000287651">
    <property type="component" value="Unassembled WGS sequence"/>
</dbReference>
<dbReference type="PANTHER" id="PTHR31269:SF11">
    <property type="entry name" value="GUARD CELL S-TYPE ANION CHANNEL SLAC1"/>
    <property type="match status" value="1"/>
</dbReference>
<proteinExistence type="predicted"/>
<dbReference type="AlphaFoldDB" id="A0A427AD95"/>
<dbReference type="GO" id="GO:0012505">
    <property type="term" value="C:endomembrane system"/>
    <property type="evidence" value="ECO:0007669"/>
    <property type="project" value="UniProtKB-SubCell"/>
</dbReference>
<dbReference type="GO" id="GO:0005886">
    <property type="term" value="C:plasma membrane"/>
    <property type="evidence" value="ECO:0007669"/>
    <property type="project" value="UniProtKB-SubCell"/>
</dbReference>
<organism evidence="6 7">
    <name type="scientific">Ensete ventricosum</name>
    <name type="common">Abyssinian banana</name>
    <name type="synonym">Musa ensete</name>
    <dbReference type="NCBI Taxonomy" id="4639"/>
    <lineage>
        <taxon>Eukaryota</taxon>
        <taxon>Viridiplantae</taxon>
        <taxon>Streptophyta</taxon>
        <taxon>Embryophyta</taxon>
        <taxon>Tracheophyta</taxon>
        <taxon>Spermatophyta</taxon>
        <taxon>Magnoliopsida</taxon>
        <taxon>Liliopsida</taxon>
        <taxon>Zingiberales</taxon>
        <taxon>Musaceae</taxon>
        <taxon>Ensete</taxon>
    </lineage>
</organism>
<comment type="subcellular location">
    <subcellularLocation>
        <location evidence="2">Cell membrane</location>
    </subcellularLocation>
    <subcellularLocation>
        <location evidence="1">Endomembrane system</location>
        <topology evidence="1">Multi-pass membrane protein</topology>
    </subcellularLocation>
</comment>